<evidence type="ECO:0000313" key="1">
    <source>
        <dbReference type="EMBL" id="CAB4195744.1"/>
    </source>
</evidence>
<protein>
    <submittedName>
        <fullName evidence="1">Uncharacterized protein</fullName>
    </submittedName>
</protein>
<reference evidence="1" key="1">
    <citation type="submission" date="2020-05" db="EMBL/GenBank/DDBJ databases">
        <authorList>
            <person name="Chiriac C."/>
            <person name="Salcher M."/>
            <person name="Ghai R."/>
            <person name="Kavagutti S V."/>
        </authorList>
    </citation>
    <scope>NUCLEOTIDE SEQUENCE</scope>
</reference>
<evidence type="ECO:0000313" key="2">
    <source>
        <dbReference type="EMBL" id="CAB4205046.1"/>
    </source>
</evidence>
<dbReference type="EMBL" id="LR797239">
    <property type="protein sequence ID" value="CAB4195744.1"/>
    <property type="molecule type" value="Genomic_DNA"/>
</dbReference>
<organism evidence="1">
    <name type="scientific">uncultured Caudovirales phage</name>
    <dbReference type="NCBI Taxonomy" id="2100421"/>
    <lineage>
        <taxon>Viruses</taxon>
        <taxon>Duplodnaviria</taxon>
        <taxon>Heunggongvirae</taxon>
        <taxon>Uroviricota</taxon>
        <taxon>Caudoviricetes</taxon>
        <taxon>Peduoviridae</taxon>
        <taxon>Maltschvirus</taxon>
        <taxon>Maltschvirus maltsch</taxon>
    </lineage>
</organism>
<gene>
    <name evidence="1" type="ORF">UFOVP1287_28</name>
    <name evidence="2" type="ORF">UFOVP1408_12</name>
</gene>
<accession>A0A6J5RUW3</accession>
<name>A0A6J5RUW3_9CAUD</name>
<sequence length="61" mass="7107">MDRTEMEAAHGAVWDTEELQRDYEVRGFSAPYVVVRRRSDGVVGSLEFSHNPRFYFGWAPK</sequence>
<dbReference type="EMBL" id="LR797355">
    <property type="protein sequence ID" value="CAB4205046.1"/>
    <property type="molecule type" value="Genomic_DNA"/>
</dbReference>
<proteinExistence type="predicted"/>